<dbReference type="InterPro" id="IPR044668">
    <property type="entry name" value="PuuD-like"/>
</dbReference>
<keyword evidence="2" id="KW-1185">Reference proteome</keyword>
<accession>A0ABP7BJ65</accession>
<organism evidence="1 2">
    <name type="scientific">Microbacterium marinilacus</name>
    <dbReference type="NCBI Taxonomy" id="415209"/>
    <lineage>
        <taxon>Bacteria</taxon>
        <taxon>Bacillati</taxon>
        <taxon>Actinomycetota</taxon>
        <taxon>Actinomycetes</taxon>
        <taxon>Micrococcales</taxon>
        <taxon>Microbacteriaceae</taxon>
        <taxon>Microbacterium</taxon>
    </lineage>
</organism>
<proteinExistence type="predicted"/>
<name>A0ABP7BJ65_9MICO</name>
<evidence type="ECO:0000313" key="1">
    <source>
        <dbReference type="EMBL" id="GAA3662408.1"/>
    </source>
</evidence>
<dbReference type="PANTHER" id="PTHR43235">
    <property type="entry name" value="GLUTAMINE AMIDOTRANSFERASE PB2B2.05-RELATED"/>
    <property type="match status" value="1"/>
</dbReference>
<dbReference type="Proteomes" id="UP001410795">
    <property type="component" value="Unassembled WGS sequence"/>
</dbReference>
<keyword evidence="1" id="KW-0378">Hydrolase</keyword>
<dbReference type="PROSITE" id="PS51273">
    <property type="entry name" value="GATASE_TYPE_1"/>
    <property type="match status" value="1"/>
</dbReference>
<dbReference type="PANTHER" id="PTHR43235:SF1">
    <property type="entry name" value="GLUTAMINE AMIDOTRANSFERASE PB2B2.05-RELATED"/>
    <property type="match status" value="1"/>
</dbReference>
<sequence length="253" mass="26869">MTRPLIGISAPLRRLDTEHGADLPYAALGTDYIEAVEAAGCIPVVLPPLGDPRQLAARLDGLVLSGGGDVDPSRYGGRPEPGVEYSAQRDAFELGLALTARERRLPTLGICRGHQVVNVALGGTLTVDLGTTAVHAPLLDAERQFRLRHDVELDPLSRLAGVYGVTRRAVGTLHHQALDRVADGLRVVARAADGVVEAVEAVDGWDYLGVQWHPEKLSAPDEWAFELALFERLTEAAGGAAGEARTADVVLTA</sequence>
<dbReference type="InterPro" id="IPR029062">
    <property type="entry name" value="Class_I_gatase-like"/>
</dbReference>
<dbReference type="Pfam" id="PF07722">
    <property type="entry name" value="Peptidase_C26"/>
    <property type="match status" value="1"/>
</dbReference>
<dbReference type="InterPro" id="IPR011697">
    <property type="entry name" value="Peptidase_C26"/>
</dbReference>
<dbReference type="GO" id="GO:0016787">
    <property type="term" value="F:hydrolase activity"/>
    <property type="evidence" value="ECO:0007669"/>
    <property type="project" value="UniProtKB-KW"/>
</dbReference>
<reference evidence="2" key="1">
    <citation type="journal article" date="2019" name="Int. J. Syst. Evol. Microbiol.">
        <title>The Global Catalogue of Microorganisms (GCM) 10K type strain sequencing project: providing services to taxonomists for standard genome sequencing and annotation.</title>
        <authorList>
            <consortium name="The Broad Institute Genomics Platform"/>
            <consortium name="The Broad Institute Genome Sequencing Center for Infectious Disease"/>
            <person name="Wu L."/>
            <person name="Ma J."/>
        </authorList>
    </citation>
    <scope>NUCLEOTIDE SEQUENCE [LARGE SCALE GENOMIC DNA]</scope>
    <source>
        <strain evidence="2">JCM 16546</strain>
    </source>
</reference>
<evidence type="ECO:0000313" key="2">
    <source>
        <dbReference type="Proteomes" id="UP001410795"/>
    </source>
</evidence>
<protein>
    <submittedName>
        <fullName evidence="1">Gamma-glutamyl-gamma-aminobutyrate hydrolase</fullName>
    </submittedName>
</protein>
<comment type="caution">
    <text evidence="1">The sequence shown here is derived from an EMBL/GenBank/DDBJ whole genome shotgun (WGS) entry which is preliminary data.</text>
</comment>
<gene>
    <name evidence="1" type="ORF">GCM10022202_24910</name>
</gene>
<dbReference type="SUPFAM" id="SSF52317">
    <property type="entry name" value="Class I glutamine amidotransferase-like"/>
    <property type="match status" value="1"/>
</dbReference>
<dbReference type="RefSeq" id="WP_221859335.1">
    <property type="nucleotide sequence ID" value="NZ_BAAAYV010000012.1"/>
</dbReference>
<dbReference type="EMBL" id="BAAAYV010000012">
    <property type="protein sequence ID" value="GAA3662408.1"/>
    <property type="molecule type" value="Genomic_DNA"/>
</dbReference>
<dbReference type="CDD" id="cd01745">
    <property type="entry name" value="GATase1_2"/>
    <property type="match status" value="1"/>
</dbReference>
<dbReference type="Gene3D" id="3.40.50.880">
    <property type="match status" value="1"/>
</dbReference>